<dbReference type="AlphaFoldDB" id="A0A445I0Q8"/>
<evidence type="ECO:0000313" key="3">
    <source>
        <dbReference type="Proteomes" id="UP000289340"/>
    </source>
</evidence>
<feature type="compositionally biased region" description="Basic and acidic residues" evidence="1">
    <location>
        <begin position="60"/>
        <end position="73"/>
    </location>
</feature>
<reference evidence="2 3" key="1">
    <citation type="submission" date="2018-09" db="EMBL/GenBank/DDBJ databases">
        <title>A high-quality reference genome of wild soybean provides a powerful tool to mine soybean genomes.</title>
        <authorList>
            <person name="Xie M."/>
            <person name="Chung C.Y.L."/>
            <person name="Li M.-W."/>
            <person name="Wong F.-L."/>
            <person name="Chan T.-F."/>
            <person name="Lam H.-M."/>
        </authorList>
    </citation>
    <scope>NUCLEOTIDE SEQUENCE [LARGE SCALE GENOMIC DNA]</scope>
    <source>
        <strain evidence="3">cv. W05</strain>
        <tissue evidence="2">Hypocotyl of etiolated seedlings</tissue>
    </source>
</reference>
<gene>
    <name evidence="2" type="ORF">D0Y65_029726</name>
</gene>
<accession>A0A445I0Q8</accession>
<comment type="caution">
    <text evidence="2">The sequence shown here is derived from an EMBL/GenBank/DDBJ whole genome shotgun (WGS) entry which is preliminary data.</text>
</comment>
<evidence type="ECO:0000256" key="1">
    <source>
        <dbReference type="SAM" id="MobiDB-lite"/>
    </source>
</evidence>
<keyword evidence="3" id="KW-1185">Reference proteome</keyword>
<name>A0A445I0Q8_GLYSO</name>
<organism evidence="2 3">
    <name type="scientific">Glycine soja</name>
    <name type="common">Wild soybean</name>
    <dbReference type="NCBI Taxonomy" id="3848"/>
    <lineage>
        <taxon>Eukaryota</taxon>
        <taxon>Viridiplantae</taxon>
        <taxon>Streptophyta</taxon>
        <taxon>Embryophyta</taxon>
        <taxon>Tracheophyta</taxon>
        <taxon>Spermatophyta</taxon>
        <taxon>Magnoliopsida</taxon>
        <taxon>eudicotyledons</taxon>
        <taxon>Gunneridae</taxon>
        <taxon>Pentapetalae</taxon>
        <taxon>rosids</taxon>
        <taxon>fabids</taxon>
        <taxon>Fabales</taxon>
        <taxon>Fabaceae</taxon>
        <taxon>Papilionoideae</taxon>
        <taxon>50 kb inversion clade</taxon>
        <taxon>NPAAA clade</taxon>
        <taxon>indigoferoid/millettioid clade</taxon>
        <taxon>Phaseoleae</taxon>
        <taxon>Glycine</taxon>
        <taxon>Glycine subgen. Soja</taxon>
    </lineage>
</organism>
<feature type="compositionally biased region" description="Polar residues" evidence="1">
    <location>
        <begin position="44"/>
        <end position="54"/>
    </location>
</feature>
<dbReference type="EMBL" id="QZWG01000011">
    <property type="protein sequence ID" value="RZB79599.1"/>
    <property type="molecule type" value="Genomic_DNA"/>
</dbReference>
<feature type="region of interest" description="Disordered" evidence="1">
    <location>
        <begin position="44"/>
        <end position="73"/>
    </location>
</feature>
<evidence type="ECO:0000313" key="2">
    <source>
        <dbReference type="EMBL" id="RZB79599.1"/>
    </source>
</evidence>
<protein>
    <submittedName>
        <fullName evidence="2">Uncharacterized protein</fullName>
    </submittedName>
</protein>
<proteinExistence type="predicted"/>
<sequence length="86" mass="9680">MFCSFFTCFLALDPEISPCYTPSISSPHILVLGFRIWSSMPENSSATASMSENDGSVVEDSGRESTERKKGRQRLDEEWCTIKFCT</sequence>
<dbReference type="Proteomes" id="UP000289340">
    <property type="component" value="Chromosome 11"/>
</dbReference>